<evidence type="ECO:0000313" key="2">
    <source>
        <dbReference type="EMBL" id="GAA0719948.1"/>
    </source>
</evidence>
<keyword evidence="3" id="KW-1185">Reference proteome</keyword>
<feature type="domain" description="Metallo-beta-lactamase" evidence="1">
    <location>
        <begin position="34"/>
        <end position="223"/>
    </location>
</feature>
<dbReference type="SMART" id="SM00849">
    <property type="entry name" value="Lactamase_B"/>
    <property type="match status" value="1"/>
</dbReference>
<dbReference type="InterPro" id="IPR001279">
    <property type="entry name" value="Metallo-B-lactamas"/>
</dbReference>
<dbReference type="Proteomes" id="UP001501758">
    <property type="component" value="Unassembled WGS sequence"/>
</dbReference>
<comment type="caution">
    <text evidence="2">The sequence shown here is derived from an EMBL/GenBank/DDBJ whole genome shotgun (WGS) entry which is preliminary data.</text>
</comment>
<dbReference type="PANTHER" id="PTHR42663:SF6">
    <property type="entry name" value="HYDROLASE C777.06C-RELATED"/>
    <property type="match status" value="1"/>
</dbReference>
<dbReference type="InterPro" id="IPR036866">
    <property type="entry name" value="RibonucZ/Hydroxyglut_hydro"/>
</dbReference>
<gene>
    <name evidence="2" type="ORF">GCM10009430_19590</name>
</gene>
<organism evidence="2 3">
    <name type="scientific">Aquimarina litoralis</name>
    <dbReference type="NCBI Taxonomy" id="584605"/>
    <lineage>
        <taxon>Bacteria</taxon>
        <taxon>Pseudomonadati</taxon>
        <taxon>Bacteroidota</taxon>
        <taxon>Flavobacteriia</taxon>
        <taxon>Flavobacteriales</taxon>
        <taxon>Flavobacteriaceae</taxon>
        <taxon>Aquimarina</taxon>
    </lineage>
</organism>
<dbReference type="RefSeq" id="WP_299602157.1">
    <property type="nucleotide sequence ID" value="NZ_BAAAGE010000002.1"/>
</dbReference>
<evidence type="ECO:0000259" key="1">
    <source>
        <dbReference type="SMART" id="SM00849"/>
    </source>
</evidence>
<dbReference type="PANTHER" id="PTHR42663">
    <property type="entry name" value="HYDROLASE C777.06C-RELATED-RELATED"/>
    <property type="match status" value="1"/>
</dbReference>
<dbReference type="Gene3D" id="3.60.15.10">
    <property type="entry name" value="Ribonuclease Z/Hydroxyacylglutathione hydrolase-like"/>
    <property type="match status" value="1"/>
</dbReference>
<dbReference type="Pfam" id="PF12706">
    <property type="entry name" value="Lactamase_B_2"/>
    <property type="match status" value="1"/>
</dbReference>
<dbReference type="SUPFAM" id="SSF56281">
    <property type="entry name" value="Metallo-hydrolase/oxidoreductase"/>
    <property type="match status" value="1"/>
</dbReference>
<sequence>MEITFLGTGTSQGIPIIGSTHPVCLSEDQKDKRLRVSVLVSWDKYQYVIDCGPDFRQQMLANKVTRIDGILFTHEHADHTMGMDDIRPFFFRQGDIPVYAHKRVLEALRERFSYIFSSENKYPGAPSVIENELTNQPFSLGNLDVMPIDLMHNRLQVFGFRFKDFAYLTDMKTIEKEETEKLKGVKVLVVNALRIEPHHSHFNLDEALAFIEEVKPERAYLTHISHMLGFHEEVQKQLPKNVFLAYDNLKITI</sequence>
<proteinExistence type="predicted"/>
<dbReference type="CDD" id="cd16279">
    <property type="entry name" value="metallo-hydrolase-like_MBL-fold"/>
    <property type="match status" value="1"/>
</dbReference>
<evidence type="ECO:0000313" key="3">
    <source>
        <dbReference type="Proteomes" id="UP001501758"/>
    </source>
</evidence>
<reference evidence="3" key="1">
    <citation type="journal article" date="2019" name="Int. J. Syst. Evol. Microbiol.">
        <title>The Global Catalogue of Microorganisms (GCM) 10K type strain sequencing project: providing services to taxonomists for standard genome sequencing and annotation.</title>
        <authorList>
            <consortium name="The Broad Institute Genomics Platform"/>
            <consortium name="The Broad Institute Genome Sequencing Center for Infectious Disease"/>
            <person name="Wu L."/>
            <person name="Ma J."/>
        </authorList>
    </citation>
    <scope>NUCLEOTIDE SEQUENCE [LARGE SCALE GENOMIC DNA]</scope>
    <source>
        <strain evidence="3">JCM 15974</strain>
    </source>
</reference>
<name>A0ABP3U1X8_9FLAO</name>
<dbReference type="EMBL" id="BAAAGE010000002">
    <property type="protein sequence ID" value="GAA0719948.1"/>
    <property type="molecule type" value="Genomic_DNA"/>
</dbReference>
<protein>
    <submittedName>
        <fullName evidence="2">MBL fold metallo-hydrolase</fullName>
    </submittedName>
</protein>
<accession>A0ABP3U1X8</accession>